<dbReference type="SUPFAM" id="SSF53335">
    <property type="entry name" value="S-adenosyl-L-methionine-dependent methyltransferases"/>
    <property type="match status" value="1"/>
</dbReference>
<dbReference type="GO" id="GO:0032259">
    <property type="term" value="P:methylation"/>
    <property type="evidence" value="ECO:0007669"/>
    <property type="project" value="UniProtKB-KW"/>
</dbReference>
<dbReference type="EMBL" id="JAUJEA010000002">
    <property type="protein sequence ID" value="MDN5201299.1"/>
    <property type="molecule type" value="Genomic_DNA"/>
</dbReference>
<evidence type="ECO:0000313" key="3">
    <source>
        <dbReference type="Proteomes" id="UP001172082"/>
    </source>
</evidence>
<protein>
    <submittedName>
        <fullName evidence="2">Class I SAM-dependent methyltransferase</fullName>
        <ecNumber evidence="2">2.1.-.-</ecNumber>
    </submittedName>
</protein>
<sequence>MNTKVHYENHLSNYYSWMFGNRDDKLQENRDFFKKYDISASSNETAIDLGAGNGFQTIPLAELGFKVKAVDFSRKLLKELEQNCSGLDVEIIEDDILNFSVYNVYRPSLIVCMGDTITHLNSANDLKRLILNSYSILDKKGKFIVTYRDLSAELQGTQRFIPVRSDENRISTCFLEYEKHDVNVFDIVHEKKGDKWVQKISTYKKLKIPREIIANYFSDVGFSNLQIESEKGFVTVIGVKE</sequence>
<dbReference type="GO" id="GO:0008168">
    <property type="term" value="F:methyltransferase activity"/>
    <property type="evidence" value="ECO:0007669"/>
    <property type="project" value="UniProtKB-KW"/>
</dbReference>
<dbReference type="EC" id="2.1.-.-" evidence="2"/>
<proteinExistence type="predicted"/>
<reference evidence="2" key="1">
    <citation type="submission" date="2023-06" db="EMBL/GenBank/DDBJ databases">
        <title>Genomic of Parafulvivirga corallium.</title>
        <authorList>
            <person name="Wang G."/>
        </authorList>
    </citation>
    <scope>NUCLEOTIDE SEQUENCE</scope>
    <source>
        <strain evidence="2">BMA10</strain>
    </source>
</reference>
<feature type="domain" description="Methyltransferase" evidence="1">
    <location>
        <begin position="47"/>
        <end position="141"/>
    </location>
</feature>
<evidence type="ECO:0000259" key="1">
    <source>
        <dbReference type="Pfam" id="PF13649"/>
    </source>
</evidence>
<dbReference type="InterPro" id="IPR029063">
    <property type="entry name" value="SAM-dependent_MTases_sf"/>
</dbReference>
<keyword evidence="2" id="KW-0808">Transferase</keyword>
<dbReference type="InterPro" id="IPR041698">
    <property type="entry name" value="Methyltransf_25"/>
</dbReference>
<dbReference type="Gene3D" id="2.20.25.110">
    <property type="entry name" value="S-adenosyl-L-methionine-dependent methyltransferases"/>
    <property type="match status" value="1"/>
</dbReference>
<dbReference type="RefSeq" id="WP_346751325.1">
    <property type="nucleotide sequence ID" value="NZ_JAUJEA010000002.1"/>
</dbReference>
<dbReference type="Gene3D" id="3.40.50.150">
    <property type="entry name" value="Vaccinia Virus protein VP39"/>
    <property type="match status" value="1"/>
</dbReference>
<organism evidence="2 3">
    <name type="scientific">Splendidivirga corallicola</name>
    <dbReference type="NCBI Taxonomy" id="3051826"/>
    <lineage>
        <taxon>Bacteria</taxon>
        <taxon>Pseudomonadati</taxon>
        <taxon>Bacteroidota</taxon>
        <taxon>Cytophagia</taxon>
        <taxon>Cytophagales</taxon>
        <taxon>Splendidivirgaceae</taxon>
        <taxon>Splendidivirga</taxon>
    </lineage>
</organism>
<dbReference type="Pfam" id="PF13649">
    <property type="entry name" value="Methyltransf_25"/>
    <property type="match status" value="1"/>
</dbReference>
<keyword evidence="3" id="KW-1185">Reference proteome</keyword>
<comment type="caution">
    <text evidence="2">The sequence shown here is derived from an EMBL/GenBank/DDBJ whole genome shotgun (WGS) entry which is preliminary data.</text>
</comment>
<evidence type="ECO:0000313" key="2">
    <source>
        <dbReference type="EMBL" id="MDN5201299.1"/>
    </source>
</evidence>
<dbReference type="CDD" id="cd02440">
    <property type="entry name" value="AdoMet_MTases"/>
    <property type="match status" value="1"/>
</dbReference>
<dbReference type="Proteomes" id="UP001172082">
    <property type="component" value="Unassembled WGS sequence"/>
</dbReference>
<gene>
    <name evidence="2" type="ORF">QQ008_08000</name>
</gene>
<keyword evidence="2" id="KW-0489">Methyltransferase</keyword>
<name>A0ABT8KM43_9BACT</name>
<accession>A0ABT8KM43</accession>